<sequence length="29" mass="3496">FLKIEILSFTNSIGILLVFWRYKLLPRKS</sequence>
<name>X1VYF3_9ZZZZ</name>
<dbReference type="AlphaFoldDB" id="X1VYF3"/>
<organism evidence="1">
    <name type="scientific">marine sediment metagenome</name>
    <dbReference type="NCBI Taxonomy" id="412755"/>
    <lineage>
        <taxon>unclassified sequences</taxon>
        <taxon>metagenomes</taxon>
        <taxon>ecological metagenomes</taxon>
    </lineage>
</organism>
<evidence type="ECO:0000313" key="1">
    <source>
        <dbReference type="EMBL" id="GAJ17250.1"/>
    </source>
</evidence>
<feature type="non-terminal residue" evidence="1">
    <location>
        <position position="1"/>
    </location>
</feature>
<reference evidence="1" key="1">
    <citation type="journal article" date="2014" name="Front. Microbiol.">
        <title>High frequency of phylogenetically diverse reductive dehalogenase-homologous genes in deep subseafloor sedimentary metagenomes.</title>
        <authorList>
            <person name="Kawai M."/>
            <person name="Futagami T."/>
            <person name="Toyoda A."/>
            <person name="Takaki Y."/>
            <person name="Nishi S."/>
            <person name="Hori S."/>
            <person name="Arai W."/>
            <person name="Tsubouchi T."/>
            <person name="Morono Y."/>
            <person name="Uchiyama I."/>
            <person name="Ito T."/>
            <person name="Fujiyama A."/>
            <person name="Inagaki F."/>
            <person name="Takami H."/>
        </authorList>
    </citation>
    <scope>NUCLEOTIDE SEQUENCE</scope>
    <source>
        <strain evidence="1">Expedition CK06-06</strain>
    </source>
</reference>
<proteinExistence type="predicted"/>
<dbReference type="EMBL" id="BARW01043003">
    <property type="protein sequence ID" value="GAJ17250.1"/>
    <property type="molecule type" value="Genomic_DNA"/>
</dbReference>
<protein>
    <submittedName>
        <fullName evidence="1">Uncharacterized protein</fullName>
    </submittedName>
</protein>
<gene>
    <name evidence="1" type="ORF">S12H4_63326</name>
</gene>
<accession>X1VYF3</accession>
<comment type="caution">
    <text evidence="1">The sequence shown here is derived from an EMBL/GenBank/DDBJ whole genome shotgun (WGS) entry which is preliminary data.</text>
</comment>